<dbReference type="EMBL" id="CP094528">
    <property type="protein sequence ID" value="UOE43593.1"/>
    <property type="molecule type" value="Genomic_DNA"/>
</dbReference>
<dbReference type="PROSITE" id="PS51257">
    <property type="entry name" value="PROKAR_LIPOPROTEIN"/>
    <property type="match status" value="1"/>
</dbReference>
<accession>A0ABY4BWM9</accession>
<proteinExistence type="predicted"/>
<feature type="signal peptide" evidence="1">
    <location>
        <begin position="1"/>
        <end position="31"/>
    </location>
</feature>
<dbReference type="RefSeq" id="WP_243554704.1">
    <property type="nucleotide sequence ID" value="NZ_CP094528.1"/>
</dbReference>
<reference evidence="2 3" key="1">
    <citation type="submission" date="2022-03" db="EMBL/GenBank/DDBJ databases">
        <title>Mucilaginibacter sp. isolated from the gut of Protaetia brevitarsis seulensis larvae.</title>
        <authorList>
            <person name="Won M."/>
            <person name="Kim S.-J."/>
            <person name="Kwon S.-W."/>
        </authorList>
    </citation>
    <scope>NUCLEOTIDE SEQUENCE [LARGE SCALE GENOMIC DNA]</scope>
    <source>
        <strain evidence="2 3">CFWR-12</strain>
    </source>
</reference>
<protein>
    <submittedName>
        <fullName evidence="2">Uncharacterized protein</fullName>
    </submittedName>
</protein>
<organism evidence="2 3">
    <name type="scientific">Agromyces larvae</name>
    <dbReference type="NCBI Taxonomy" id="2929802"/>
    <lineage>
        <taxon>Bacteria</taxon>
        <taxon>Bacillati</taxon>
        <taxon>Actinomycetota</taxon>
        <taxon>Actinomycetes</taxon>
        <taxon>Micrococcales</taxon>
        <taxon>Microbacteriaceae</taxon>
        <taxon>Agromyces</taxon>
    </lineage>
</organism>
<name>A0ABY4BWM9_9MICO</name>
<evidence type="ECO:0000313" key="3">
    <source>
        <dbReference type="Proteomes" id="UP000832097"/>
    </source>
</evidence>
<gene>
    <name evidence="2" type="ORF">MTO99_15660</name>
</gene>
<feature type="chain" id="PRO_5046603826" evidence="1">
    <location>
        <begin position="32"/>
        <end position="178"/>
    </location>
</feature>
<evidence type="ECO:0000256" key="1">
    <source>
        <dbReference type="SAM" id="SignalP"/>
    </source>
</evidence>
<evidence type="ECO:0000313" key="2">
    <source>
        <dbReference type="EMBL" id="UOE43593.1"/>
    </source>
</evidence>
<sequence>MAMNGRRMPRLATGGALVILVAACITGCADADRATVASIAEPLASTPVPTSAEQTNALSDEVVTEAEYRDGFTRYRSCMSERGYEVLVTDEDATVISYSVPGKAHDDGTDRTCYQSEFIGIDQRWQLSHPDDTSTAEVLRHCLDARGIDSADTLDGLVAQLEEADIDLAECLADANPS</sequence>
<dbReference type="Proteomes" id="UP000832097">
    <property type="component" value="Chromosome"/>
</dbReference>
<keyword evidence="3" id="KW-1185">Reference proteome</keyword>
<keyword evidence="1" id="KW-0732">Signal</keyword>